<dbReference type="Gene3D" id="1.10.640.10">
    <property type="entry name" value="Haem peroxidase domain superfamily, animal type"/>
    <property type="match status" value="1"/>
</dbReference>
<reference evidence="2 3" key="2">
    <citation type="journal article" date="2004" name="Trends Parasitol.">
        <title>The Anopheles gambiae genome: an update.</title>
        <authorList>
            <person name="Mongin E."/>
            <person name="Louis C."/>
            <person name="Holt R.A."/>
            <person name="Birney E."/>
            <person name="Collins F.H."/>
        </authorList>
    </citation>
    <scope>NUCLEOTIDE SEQUENCE [LARGE SCALE GENOMIC DNA]</scope>
    <source>
        <strain evidence="2 3">PEST</strain>
    </source>
</reference>
<dbReference type="EnsemblMetazoa" id="AGAP013304-RA">
    <property type="protein sequence ID" value="AGAP013304-PA"/>
    <property type="gene ID" value="AGAP013304"/>
</dbReference>
<dbReference type="PANTHER" id="PTHR11475:SF134">
    <property type="entry name" value="LD42267P"/>
    <property type="match status" value="1"/>
</dbReference>
<evidence type="ECO:0008006" key="4">
    <source>
        <dbReference type="Google" id="ProtNLM"/>
    </source>
</evidence>
<dbReference type="InParanoid" id="A0A1S4HCX3"/>
<name>A0A1S4HCX3_ANOGA</name>
<dbReference type="EMBL" id="AAAB01008879">
    <property type="status" value="NOT_ANNOTATED_CDS"/>
    <property type="molecule type" value="Genomic_DNA"/>
</dbReference>
<dbReference type="GO" id="GO:0004601">
    <property type="term" value="F:peroxidase activity"/>
    <property type="evidence" value="ECO:0000318"/>
    <property type="project" value="GO_Central"/>
</dbReference>
<dbReference type="SUPFAM" id="SSF48113">
    <property type="entry name" value="Heme-dependent peroxidases"/>
    <property type="match status" value="1"/>
</dbReference>
<keyword evidence="3" id="KW-1185">Reference proteome</keyword>
<protein>
    <recommendedName>
        <fullName evidence="4">Chorion peroxidase</fullName>
    </recommendedName>
</protein>
<reference evidence="2" key="3">
    <citation type="submission" date="2020-05" db="UniProtKB">
        <authorList>
            <consortium name="EnsemblMetazoa"/>
        </authorList>
    </citation>
    <scope>IDENTIFICATION</scope>
    <source>
        <strain evidence="2">PEST</strain>
    </source>
</reference>
<dbReference type="PROSITE" id="PS50292">
    <property type="entry name" value="PEROXIDASE_3"/>
    <property type="match status" value="1"/>
</dbReference>
<evidence type="ECO:0000256" key="1">
    <source>
        <dbReference type="ARBA" id="ARBA00022559"/>
    </source>
</evidence>
<dbReference type="InterPro" id="IPR019791">
    <property type="entry name" value="Haem_peroxidase_animal"/>
</dbReference>
<dbReference type="PANTHER" id="PTHR11475">
    <property type="entry name" value="OXIDASE/PEROXIDASE"/>
    <property type="match status" value="1"/>
</dbReference>
<dbReference type="Proteomes" id="UP000007062">
    <property type="component" value="Chromosome 2R"/>
</dbReference>
<dbReference type="GO" id="GO:0020037">
    <property type="term" value="F:heme binding"/>
    <property type="evidence" value="ECO:0007669"/>
    <property type="project" value="InterPro"/>
</dbReference>
<dbReference type="InterPro" id="IPR037120">
    <property type="entry name" value="Haem_peroxidase_sf_animal"/>
</dbReference>
<dbReference type="GO" id="GO:0006979">
    <property type="term" value="P:response to oxidative stress"/>
    <property type="evidence" value="ECO:0007669"/>
    <property type="project" value="InterPro"/>
</dbReference>
<organism evidence="2 3">
    <name type="scientific">Anopheles gambiae</name>
    <name type="common">African malaria mosquito</name>
    <dbReference type="NCBI Taxonomy" id="7165"/>
    <lineage>
        <taxon>Eukaryota</taxon>
        <taxon>Metazoa</taxon>
        <taxon>Ecdysozoa</taxon>
        <taxon>Arthropoda</taxon>
        <taxon>Hexapoda</taxon>
        <taxon>Insecta</taxon>
        <taxon>Pterygota</taxon>
        <taxon>Neoptera</taxon>
        <taxon>Endopterygota</taxon>
        <taxon>Diptera</taxon>
        <taxon>Nematocera</taxon>
        <taxon>Culicoidea</taxon>
        <taxon>Culicidae</taxon>
        <taxon>Anophelinae</taxon>
        <taxon>Anopheles</taxon>
    </lineage>
</organism>
<sequence>MVHYFFRQRWIAFPLWICTVLQLLRVVEVECASYRLEDQPMTYESYDMQCGYQSKCCSDNSCPSLDGLDSLERKARRKAILELLNNEATVNDPRFLMDGTDFDVRFFNTIAIQPSEQLGVRDTLTTQKVLEVLSKRSSRCQMRNLLDGKCYSNVTLSCCKAVEEPCCDPHYPYRSYDGSCNNLDHPRWGMRGTALKHPIAPCFNDVVSQPARSRSGAPLPQNRKLIAELAVMLKEREISTTAELNMCSVFLSEFFTLDMIGRSTKRTKRRTDGFRGCRADGHDRSPFVTPLSNPLLVSPNDPYYGPIGVRCLNFSPQERANDRCELKHMADRNLQSSYFDLSNLYTEQATYDKDGKLLLQQCGAPETITNRRPMSVQFFAVAGLFAKLHNYCVDRAPLKGSGPVEERCRAFTIGVYQKIIYEQLLLVLFGEEFYSECDFSCEYNPDEECAVSQVYKHGPGRFQHVWIGETMLYKPARGEAEWRSFNDFFHNYESFDCLGALAGSLDTPINVGNLASASVDKFVTVDGYRGTSLPCIDLARNRDAGLCPLVTYKHHVEQLFGEESRCYSTFEDLSDIFAPDVIEFFSRQYEHPDDIDVLFANMDQRFHPGANLPKMVAQLTCLEMKRLKCTDRFFYTWNPNLGEGARQLIEAMDFTVLLALVTEMEEVPLQPFFVSSPTVASCDVRGYMQSLDHLFSDL</sequence>
<keyword evidence="1" id="KW-0560">Oxidoreductase</keyword>
<proteinExistence type="predicted"/>
<keyword evidence="1" id="KW-0575">Peroxidase</keyword>
<reference evidence="2 3" key="1">
    <citation type="journal article" date="2002" name="Science">
        <title>The genome sequence of the malaria mosquito Anopheles gambiae.</title>
        <authorList>
            <person name="Holt R.A."/>
            <person name="Subramanian G.M."/>
            <person name="Halpern A."/>
            <person name="Sutton G.G."/>
            <person name="Charlab R."/>
            <person name="Nusskern D.R."/>
            <person name="Wincker P."/>
            <person name="Clark A.G."/>
            <person name="Ribeiro J.M."/>
            <person name="Wides R."/>
            <person name="Salzberg S.L."/>
            <person name="Loftus B."/>
            <person name="Yandell M."/>
            <person name="Majoros W.H."/>
            <person name="Rusch D.B."/>
            <person name="Lai Z."/>
            <person name="Kraft C.L."/>
            <person name="Abril J.F."/>
            <person name="Anthouard V."/>
            <person name="Arensburger P."/>
            <person name="Atkinson P.W."/>
            <person name="Baden H."/>
            <person name="de Berardinis V."/>
            <person name="Baldwin D."/>
            <person name="Benes V."/>
            <person name="Biedler J."/>
            <person name="Blass C."/>
            <person name="Bolanos R."/>
            <person name="Boscus D."/>
            <person name="Barnstead M."/>
            <person name="Cai S."/>
            <person name="Center A."/>
            <person name="Chaturverdi K."/>
            <person name="Christophides G.K."/>
            <person name="Chrystal M.A."/>
            <person name="Clamp M."/>
            <person name="Cravchik A."/>
            <person name="Curwen V."/>
            <person name="Dana A."/>
            <person name="Delcher A."/>
            <person name="Dew I."/>
            <person name="Evans C.A."/>
            <person name="Flanigan M."/>
            <person name="Grundschober-Freimoser A."/>
            <person name="Friedli L."/>
            <person name="Gu Z."/>
            <person name="Guan P."/>
            <person name="Guigo R."/>
            <person name="Hillenmeyer M.E."/>
            <person name="Hladun S.L."/>
            <person name="Hogan J.R."/>
            <person name="Hong Y.S."/>
            <person name="Hoover J."/>
            <person name="Jaillon O."/>
            <person name="Ke Z."/>
            <person name="Kodira C."/>
            <person name="Kokoza E."/>
            <person name="Koutsos A."/>
            <person name="Letunic I."/>
            <person name="Levitsky A."/>
            <person name="Liang Y."/>
            <person name="Lin J.J."/>
            <person name="Lobo N.F."/>
            <person name="Lopez J.R."/>
            <person name="Malek J.A."/>
            <person name="McIntosh T.C."/>
            <person name="Meister S."/>
            <person name="Miller J."/>
            <person name="Mobarry C."/>
            <person name="Mongin E."/>
            <person name="Murphy S.D."/>
            <person name="O'Brochta D.A."/>
            <person name="Pfannkoch C."/>
            <person name="Qi R."/>
            <person name="Regier M.A."/>
            <person name="Remington K."/>
            <person name="Shao H."/>
            <person name="Sharakhova M.V."/>
            <person name="Sitter C.D."/>
            <person name="Shetty J."/>
            <person name="Smith T.J."/>
            <person name="Strong R."/>
            <person name="Sun J."/>
            <person name="Thomasova D."/>
            <person name="Ton L.Q."/>
            <person name="Topalis P."/>
            <person name="Tu Z."/>
            <person name="Unger M.F."/>
            <person name="Walenz B."/>
            <person name="Wang A."/>
            <person name="Wang J."/>
            <person name="Wang M."/>
            <person name="Wang X."/>
            <person name="Woodford K.J."/>
            <person name="Wortman J.R."/>
            <person name="Wu M."/>
            <person name="Yao A."/>
            <person name="Zdobnov E.M."/>
            <person name="Zhang H."/>
            <person name="Zhao Q."/>
            <person name="Zhao S."/>
            <person name="Zhu S.C."/>
            <person name="Zhimulev I."/>
            <person name="Coluzzi M."/>
            <person name="della Torre A."/>
            <person name="Roth C.W."/>
            <person name="Louis C."/>
            <person name="Kalush F."/>
            <person name="Mural R.J."/>
            <person name="Myers E.W."/>
            <person name="Adams M.D."/>
            <person name="Smith H.O."/>
            <person name="Broder S."/>
            <person name="Gardner M.J."/>
            <person name="Fraser C.M."/>
            <person name="Birney E."/>
            <person name="Bork P."/>
            <person name="Brey P.T."/>
            <person name="Venter J.C."/>
            <person name="Weissenbach J."/>
            <person name="Kafatos F.C."/>
            <person name="Collins F.H."/>
            <person name="Hoffman S.L."/>
        </authorList>
    </citation>
    <scope>NUCLEOTIDE SEQUENCE [LARGE SCALE GENOMIC DNA]</scope>
    <source>
        <strain evidence="2 3">PEST</strain>
    </source>
</reference>
<evidence type="ECO:0000313" key="3">
    <source>
        <dbReference type="Proteomes" id="UP000007062"/>
    </source>
</evidence>
<dbReference type="VEuPathDB" id="VectorBase:AGAP013304"/>
<dbReference type="Pfam" id="PF03098">
    <property type="entry name" value="An_peroxidase"/>
    <property type="match status" value="2"/>
</dbReference>
<evidence type="ECO:0000313" key="2">
    <source>
        <dbReference type="EnsemblMetazoa" id="AGAP013304-PA"/>
    </source>
</evidence>
<dbReference type="InterPro" id="IPR010255">
    <property type="entry name" value="Haem_peroxidase_sf"/>
</dbReference>
<dbReference type="VEuPathDB" id="VectorBase:AGAMI1_003196"/>
<accession>A0A1S4HCX3</accession>
<dbReference type="AlphaFoldDB" id="A0A1S4HCX3"/>
<dbReference type="FunFam" id="1.10.640.10:FF:000036">
    <property type="entry name" value="AGAP013304-PA"/>
    <property type="match status" value="1"/>
</dbReference>